<keyword evidence="2" id="KW-1185">Reference proteome</keyword>
<gene>
    <name evidence="1" type="ORF">L873DRAFT_1647896</name>
</gene>
<protein>
    <submittedName>
        <fullName evidence="1">Uncharacterized protein</fullName>
    </submittedName>
</protein>
<accession>A0A3N4JW91</accession>
<evidence type="ECO:0000313" key="2">
    <source>
        <dbReference type="Proteomes" id="UP000276215"/>
    </source>
</evidence>
<reference evidence="1 2" key="1">
    <citation type="journal article" date="2018" name="Nat. Ecol. Evol.">
        <title>Pezizomycetes genomes reveal the molecular basis of ectomycorrhizal truffle lifestyle.</title>
        <authorList>
            <person name="Murat C."/>
            <person name="Payen T."/>
            <person name="Noel B."/>
            <person name="Kuo A."/>
            <person name="Morin E."/>
            <person name="Chen J."/>
            <person name="Kohler A."/>
            <person name="Krizsan K."/>
            <person name="Balestrini R."/>
            <person name="Da Silva C."/>
            <person name="Montanini B."/>
            <person name="Hainaut M."/>
            <person name="Levati E."/>
            <person name="Barry K.W."/>
            <person name="Belfiori B."/>
            <person name="Cichocki N."/>
            <person name="Clum A."/>
            <person name="Dockter R.B."/>
            <person name="Fauchery L."/>
            <person name="Guy J."/>
            <person name="Iotti M."/>
            <person name="Le Tacon F."/>
            <person name="Lindquist E.A."/>
            <person name="Lipzen A."/>
            <person name="Malagnac F."/>
            <person name="Mello A."/>
            <person name="Molinier V."/>
            <person name="Miyauchi S."/>
            <person name="Poulain J."/>
            <person name="Riccioni C."/>
            <person name="Rubini A."/>
            <person name="Sitrit Y."/>
            <person name="Splivallo R."/>
            <person name="Traeger S."/>
            <person name="Wang M."/>
            <person name="Zifcakova L."/>
            <person name="Wipf D."/>
            <person name="Zambonelli A."/>
            <person name="Paolocci F."/>
            <person name="Nowrousian M."/>
            <person name="Ottonello S."/>
            <person name="Baldrian P."/>
            <person name="Spatafora J.W."/>
            <person name="Henrissat B."/>
            <person name="Nagy L.G."/>
            <person name="Aury J.M."/>
            <person name="Wincker P."/>
            <person name="Grigoriev I.V."/>
            <person name="Bonfante P."/>
            <person name="Martin F.M."/>
        </authorList>
    </citation>
    <scope>NUCLEOTIDE SEQUENCE [LARGE SCALE GENOMIC DNA]</scope>
    <source>
        <strain evidence="1 2">120613-1</strain>
    </source>
</reference>
<dbReference type="Pfam" id="PF11917">
    <property type="entry name" value="DUF3435"/>
    <property type="match status" value="1"/>
</dbReference>
<evidence type="ECO:0000313" key="1">
    <source>
        <dbReference type="EMBL" id="RPB01468.1"/>
    </source>
</evidence>
<dbReference type="OrthoDB" id="5405102at2759"/>
<dbReference type="Proteomes" id="UP000276215">
    <property type="component" value="Unassembled WGS sequence"/>
</dbReference>
<organism evidence="1 2">
    <name type="scientific">Choiromyces venosus 120613-1</name>
    <dbReference type="NCBI Taxonomy" id="1336337"/>
    <lineage>
        <taxon>Eukaryota</taxon>
        <taxon>Fungi</taxon>
        <taxon>Dikarya</taxon>
        <taxon>Ascomycota</taxon>
        <taxon>Pezizomycotina</taxon>
        <taxon>Pezizomycetes</taxon>
        <taxon>Pezizales</taxon>
        <taxon>Tuberaceae</taxon>
        <taxon>Choiromyces</taxon>
    </lineage>
</organism>
<feature type="non-terminal residue" evidence="1">
    <location>
        <position position="1"/>
    </location>
</feature>
<dbReference type="EMBL" id="ML120373">
    <property type="protein sequence ID" value="RPB01468.1"/>
    <property type="molecule type" value="Genomic_DNA"/>
</dbReference>
<dbReference type="AlphaFoldDB" id="A0A3N4JW91"/>
<feature type="non-terminal residue" evidence="1">
    <location>
        <position position="178"/>
    </location>
</feature>
<sequence>PQITEVQQNHIMGHAQADVFRRHCLHQTIKVDTQSAYLGSVDRGDLVGTVGLMSPKRDPRAPVKLSLGHLMELKDYSKLAALVLQRDSLGGTYETEYGPIKAAKHLLPERVQKYNKLSSQVHASEACLERLALKDVRADWFFQAVDHDKIKQQLRGEAPSTFTFIKPEFDGPVRKAIA</sequence>
<dbReference type="PANTHER" id="PTHR37535">
    <property type="entry name" value="FLUG DOMAIN PROTEIN"/>
    <property type="match status" value="1"/>
</dbReference>
<dbReference type="STRING" id="1336337.A0A3N4JW91"/>
<name>A0A3N4JW91_9PEZI</name>
<dbReference type="PANTHER" id="PTHR37535:SF2">
    <property type="entry name" value="FINGER DOMAIN PROTEIN, PUTATIVE (AFU_ORTHOLOGUE AFUA_6G09300)-RELATED"/>
    <property type="match status" value="1"/>
</dbReference>
<proteinExistence type="predicted"/>
<dbReference type="InterPro" id="IPR021842">
    <property type="entry name" value="DUF3435"/>
</dbReference>